<gene>
    <name evidence="1" type="ORF">FC75_GL001335</name>
</gene>
<evidence type="ECO:0000313" key="2">
    <source>
        <dbReference type="Proteomes" id="UP000050865"/>
    </source>
</evidence>
<dbReference type="PATRIC" id="fig|1423730.4.peg.1401"/>
<accession>A0A0R2FI61</accession>
<organism evidence="1 2">
    <name type="scientific">Lacticaseibacillus camelliae DSM 22697 = JCM 13995</name>
    <dbReference type="NCBI Taxonomy" id="1423730"/>
    <lineage>
        <taxon>Bacteria</taxon>
        <taxon>Bacillati</taxon>
        <taxon>Bacillota</taxon>
        <taxon>Bacilli</taxon>
        <taxon>Lactobacillales</taxon>
        <taxon>Lactobacillaceae</taxon>
        <taxon>Lacticaseibacillus</taxon>
    </lineage>
</organism>
<sequence length="196" mass="22908">MAFDAVSVRKQKQDKQSAAIADKKTKVTAIFPVTGITEKGYLTLHAGISDYYAEVFKPKKYDLDRVTLEEADQIEAGSWEFMRQYSASVKEVFLNFPESNKTQQHYFRHLIETTRDPFRLEMLQRELLNMQYLESHYRKLSSWIWVFGDTVPELERHIESALQYSSIYGFEPTTTVEKQTMLHLMNNPGVIAHEEE</sequence>
<name>A0A0R2FI61_9LACO</name>
<protein>
    <submittedName>
        <fullName evidence="1">Uncharacterized protein</fullName>
    </submittedName>
</protein>
<keyword evidence="2" id="KW-1185">Reference proteome</keyword>
<dbReference type="EMBL" id="AYZJ01000024">
    <property type="protein sequence ID" value="KRN24157.1"/>
    <property type="molecule type" value="Genomic_DNA"/>
</dbReference>
<dbReference type="RefSeq" id="WP_054663338.1">
    <property type="nucleotide sequence ID" value="NZ_AYZJ01000024.1"/>
</dbReference>
<evidence type="ECO:0000313" key="1">
    <source>
        <dbReference type="EMBL" id="KRN24157.1"/>
    </source>
</evidence>
<dbReference type="Proteomes" id="UP000050865">
    <property type="component" value="Unassembled WGS sequence"/>
</dbReference>
<dbReference type="OrthoDB" id="2193312at2"/>
<dbReference type="STRING" id="1423730.FC75_GL001335"/>
<reference evidence="1 2" key="1">
    <citation type="journal article" date="2015" name="Genome Announc.">
        <title>Expanding the biotechnology potential of lactobacilli through comparative genomics of 213 strains and associated genera.</title>
        <authorList>
            <person name="Sun Z."/>
            <person name="Harris H.M."/>
            <person name="McCann A."/>
            <person name="Guo C."/>
            <person name="Argimon S."/>
            <person name="Zhang W."/>
            <person name="Yang X."/>
            <person name="Jeffery I.B."/>
            <person name="Cooney J.C."/>
            <person name="Kagawa T.F."/>
            <person name="Liu W."/>
            <person name="Song Y."/>
            <person name="Salvetti E."/>
            <person name="Wrobel A."/>
            <person name="Rasinkangas P."/>
            <person name="Parkhill J."/>
            <person name="Rea M.C."/>
            <person name="O'Sullivan O."/>
            <person name="Ritari J."/>
            <person name="Douillard F.P."/>
            <person name="Paul Ross R."/>
            <person name="Yang R."/>
            <person name="Briner A.E."/>
            <person name="Felis G.E."/>
            <person name="de Vos W.M."/>
            <person name="Barrangou R."/>
            <person name="Klaenhammer T.R."/>
            <person name="Caufield P.W."/>
            <person name="Cui Y."/>
            <person name="Zhang H."/>
            <person name="O'Toole P.W."/>
        </authorList>
    </citation>
    <scope>NUCLEOTIDE SEQUENCE [LARGE SCALE GENOMIC DNA]</scope>
    <source>
        <strain evidence="1 2">DSM 22697</strain>
    </source>
</reference>
<comment type="caution">
    <text evidence="1">The sequence shown here is derived from an EMBL/GenBank/DDBJ whole genome shotgun (WGS) entry which is preliminary data.</text>
</comment>
<proteinExistence type="predicted"/>
<dbReference type="AlphaFoldDB" id="A0A0R2FI61"/>